<evidence type="ECO:0000313" key="5">
    <source>
        <dbReference type="Proteomes" id="UP000305887"/>
    </source>
</evidence>
<protein>
    <recommendedName>
        <fullName evidence="3">Urease accessory protein UreF</fullName>
    </recommendedName>
</protein>
<sequence>MDPTGRLEGGRAVLTSIQLLTLVRWLSPAFPTGAFAWSHGLEQAVRDGTVRDAATLEDWLDAVLRHGAGRTDAILISVAHRSDRPEELGALAELATALAPSRERRAETLGQGIAFSATLRALHGWGLPDAPFPVVLGRAARLAGLPPGPVAEVALQGFVTTLAQAAQRLMPLGQTAAQGVILRLSATCGEVGAEAVGLGLDDIGSCAVAVDLCSMRHEGLEPRIFRS</sequence>
<dbReference type="GO" id="GO:0016151">
    <property type="term" value="F:nickel cation binding"/>
    <property type="evidence" value="ECO:0007669"/>
    <property type="project" value="UniProtKB-UniRule"/>
</dbReference>
<keyword evidence="5" id="KW-1185">Reference proteome</keyword>
<evidence type="ECO:0000256" key="3">
    <source>
        <dbReference type="HAMAP-Rule" id="MF_01385"/>
    </source>
</evidence>
<dbReference type="EMBL" id="VDFU01000014">
    <property type="protein sequence ID" value="TNC48985.1"/>
    <property type="molecule type" value="Genomic_DNA"/>
</dbReference>
<dbReference type="RefSeq" id="WP_139077258.1">
    <property type="nucleotide sequence ID" value="NZ_VDFU01000014.1"/>
</dbReference>
<keyword evidence="2 3" id="KW-0143">Chaperone</keyword>
<evidence type="ECO:0000256" key="1">
    <source>
        <dbReference type="ARBA" id="ARBA00022988"/>
    </source>
</evidence>
<comment type="caution">
    <text evidence="4">The sequence shown here is derived from an EMBL/GenBank/DDBJ whole genome shotgun (WGS) entry which is preliminary data.</text>
</comment>
<dbReference type="HAMAP" id="MF_01385">
    <property type="entry name" value="UreF"/>
    <property type="match status" value="1"/>
</dbReference>
<dbReference type="PANTHER" id="PTHR33620:SF1">
    <property type="entry name" value="UREASE ACCESSORY PROTEIN F"/>
    <property type="match status" value="1"/>
</dbReference>
<accession>A0A5C4MSZ9</accession>
<comment type="subunit">
    <text evidence="3">UreD, UreF and UreG form a complex that acts as a GTP-hydrolysis-dependent molecular chaperone, activating the urease apoprotein by helping to assemble the nickel containing metallocenter of UreC. The UreE protein probably delivers the nickel.</text>
</comment>
<proteinExistence type="inferred from homology"/>
<dbReference type="AlphaFoldDB" id="A0A5C4MSZ9"/>
<name>A0A5C4MSZ9_9RHOB</name>
<evidence type="ECO:0000256" key="2">
    <source>
        <dbReference type="ARBA" id="ARBA00023186"/>
    </source>
</evidence>
<dbReference type="PANTHER" id="PTHR33620">
    <property type="entry name" value="UREASE ACCESSORY PROTEIN F"/>
    <property type="match status" value="1"/>
</dbReference>
<dbReference type="Gene3D" id="1.10.4190.10">
    <property type="entry name" value="Urease accessory protein UreF"/>
    <property type="match status" value="1"/>
</dbReference>
<reference evidence="4 5" key="1">
    <citation type="submission" date="2019-06" db="EMBL/GenBank/DDBJ databases">
        <title>YIM 131921 draft genome.</title>
        <authorList>
            <person name="Jiang L."/>
        </authorList>
    </citation>
    <scope>NUCLEOTIDE SEQUENCE [LARGE SCALE GENOMIC DNA]</scope>
    <source>
        <strain evidence="4 5">YIM 131921</strain>
    </source>
</reference>
<keyword evidence="3" id="KW-0963">Cytoplasm</keyword>
<dbReference type="InterPro" id="IPR002639">
    <property type="entry name" value="UreF"/>
</dbReference>
<dbReference type="GO" id="GO:0005737">
    <property type="term" value="C:cytoplasm"/>
    <property type="evidence" value="ECO:0007669"/>
    <property type="project" value="UniProtKB-SubCell"/>
</dbReference>
<keyword evidence="1 3" id="KW-0996">Nickel insertion</keyword>
<comment type="similarity">
    <text evidence="3">Belongs to the UreF family.</text>
</comment>
<gene>
    <name evidence="3" type="primary">ureF</name>
    <name evidence="4" type="ORF">FHG66_12530</name>
</gene>
<dbReference type="Pfam" id="PF01730">
    <property type="entry name" value="UreF"/>
    <property type="match status" value="1"/>
</dbReference>
<evidence type="ECO:0000313" key="4">
    <source>
        <dbReference type="EMBL" id="TNC48985.1"/>
    </source>
</evidence>
<dbReference type="OrthoDB" id="9798772at2"/>
<dbReference type="Proteomes" id="UP000305887">
    <property type="component" value="Unassembled WGS sequence"/>
</dbReference>
<dbReference type="InterPro" id="IPR038277">
    <property type="entry name" value="UreF_sf"/>
</dbReference>
<comment type="function">
    <text evidence="3">Required for maturation of urease via the functional incorporation of the urease nickel metallocenter.</text>
</comment>
<organism evidence="4 5">
    <name type="scientific">Rubellimicrobium rubrum</name>
    <dbReference type="NCBI Taxonomy" id="2585369"/>
    <lineage>
        <taxon>Bacteria</taxon>
        <taxon>Pseudomonadati</taxon>
        <taxon>Pseudomonadota</taxon>
        <taxon>Alphaproteobacteria</taxon>
        <taxon>Rhodobacterales</taxon>
        <taxon>Roseobacteraceae</taxon>
        <taxon>Rubellimicrobium</taxon>
    </lineage>
</organism>
<dbReference type="PIRSF" id="PIRSF009467">
    <property type="entry name" value="Ureas_acces_UreF"/>
    <property type="match status" value="1"/>
</dbReference>
<comment type="subcellular location">
    <subcellularLocation>
        <location evidence="3">Cytoplasm</location>
    </subcellularLocation>
</comment>